<keyword evidence="5" id="KW-0272">Extracellular matrix</keyword>
<dbReference type="SMART" id="SM00097">
    <property type="entry name" value="WNT1"/>
    <property type="match status" value="1"/>
</dbReference>
<evidence type="ECO:0000313" key="11">
    <source>
        <dbReference type="EMBL" id="GMS95764.1"/>
    </source>
</evidence>
<dbReference type="GO" id="GO:0005125">
    <property type="term" value="F:cytokine activity"/>
    <property type="evidence" value="ECO:0007669"/>
    <property type="project" value="TreeGrafter"/>
</dbReference>
<keyword evidence="7" id="KW-1015">Disulfide bond</keyword>
<dbReference type="InterPro" id="IPR005817">
    <property type="entry name" value="Wnt"/>
</dbReference>
<dbReference type="GO" id="GO:0060070">
    <property type="term" value="P:canonical Wnt signaling pathway"/>
    <property type="evidence" value="ECO:0007669"/>
    <property type="project" value="TreeGrafter"/>
</dbReference>
<dbReference type="AlphaFoldDB" id="A0AAV5TN94"/>
<evidence type="ECO:0000313" key="12">
    <source>
        <dbReference type="Proteomes" id="UP001432027"/>
    </source>
</evidence>
<evidence type="ECO:0000256" key="1">
    <source>
        <dbReference type="ARBA" id="ARBA00004498"/>
    </source>
</evidence>
<keyword evidence="4" id="KW-0964">Secreted</keyword>
<keyword evidence="12" id="KW-1185">Reference proteome</keyword>
<evidence type="ECO:0000256" key="7">
    <source>
        <dbReference type="ARBA" id="ARBA00023157"/>
    </source>
</evidence>
<dbReference type="GO" id="GO:0005109">
    <property type="term" value="F:frizzled binding"/>
    <property type="evidence" value="ECO:0007669"/>
    <property type="project" value="TreeGrafter"/>
</dbReference>
<dbReference type="Gene3D" id="3.30.2460.20">
    <property type="match status" value="1"/>
</dbReference>
<dbReference type="InterPro" id="IPR043158">
    <property type="entry name" value="Wnt_C"/>
</dbReference>
<dbReference type="PRINTS" id="PR01349">
    <property type="entry name" value="WNTPROTEIN"/>
</dbReference>
<dbReference type="CDD" id="cd19337">
    <property type="entry name" value="Wnt_Wnt5"/>
    <property type="match status" value="1"/>
</dbReference>
<evidence type="ECO:0000256" key="6">
    <source>
        <dbReference type="ARBA" id="ARBA00022687"/>
    </source>
</evidence>
<dbReference type="PANTHER" id="PTHR12027:SF77">
    <property type="entry name" value="PROTEIN WNT-5"/>
    <property type="match status" value="1"/>
</dbReference>
<evidence type="ECO:0000256" key="5">
    <source>
        <dbReference type="ARBA" id="ARBA00022530"/>
    </source>
</evidence>
<dbReference type="FunFam" id="3.30.2460.20:FF:000001">
    <property type="entry name" value="Wnt homolog"/>
    <property type="match status" value="1"/>
</dbReference>
<reference evidence="11" key="1">
    <citation type="submission" date="2023-10" db="EMBL/GenBank/DDBJ databases">
        <title>Genome assembly of Pristionchus species.</title>
        <authorList>
            <person name="Yoshida K."/>
            <person name="Sommer R.J."/>
        </authorList>
    </citation>
    <scope>NUCLEOTIDE SEQUENCE</scope>
    <source>
        <strain evidence="11">RS0144</strain>
    </source>
</reference>
<evidence type="ECO:0000256" key="3">
    <source>
        <dbReference type="ARBA" id="ARBA00022473"/>
    </source>
</evidence>
<comment type="similarity">
    <text evidence="2 10">Belongs to the Wnt family.</text>
</comment>
<dbReference type="Pfam" id="PF00110">
    <property type="entry name" value="wnt"/>
    <property type="match status" value="1"/>
</dbReference>
<sequence>LFPIISSQIPSFFRSSFRSISSSQMVSLLSFSFVLFPLANSLLDVSWWSSVAQLNVGSMLSSGGMSRLCPQLEGLSPGQGRICELFHEHMPAVGAGALHAIQECQHQFLHGRWNCSTPSGSHLGPIHKQPTKEAAFTYAILSAGVAHEIGRRCKQGTLPSCGCSEESRPSSIKEDWAWTGCGDNVDYGYRFSKDFIDVREKEYDAKRSSDDGRSLVNRRNNEAGRKLLKKHSSPKCKCHGVSGACNLKTCWLQLPTMRRIGDVLSKKYTNAHRVVINSRGNMQFMNGDNSMNGKRNRRAMLTDLVYLEDSPDYCRQDRSLGTVGTVGRECRKESNGSDGCETLCCGRGYNEETFLTKSKCRCKFEWCCQVVCETCLNSTTIYFCK</sequence>
<dbReference type="GO" id="GO:0005615">
    <property type="term" value="C:extracellular space"/>
    <property type="evidence" value="ECO:0007669"/>
    <property type="project" value="TreeGrafter"/>
</dbReference>
<accession>A0AAV5TN94</accession>
<dbReference type="InterPro" id="IPR018161">
    <property type="entry name" value="Wnt_CS"/>
</dbReference>
<proteinExistence type="inferred from homology"/>
<protein>
    <recommendedName>
        <fullName evidence="10">Protein Wnt</fullName>
    </recommendedName>
</protein>
<feature type="non-terminal residue" evidence="11">
    <location>
        <position position="1"/>
    </location>
</feature>
<dbReference type="Proteomes" id="UP001432027">
    <property type="component" value="Unassembled WGS sequence"/>
</dbReference>
<dbReference type="GO" id="GO:0000902">
    <property type="term" value="P:cell morphogenesis"/>
    <property type="evidence" value="ECO:0007669"/>
    <property type="project" value="UniProtKB-ARBA"/>
</dbReference>
<dbReference type="GO" id="GO:0045165">
    <property type="term" value="P:cell fate commitment"/>
    <property type="evidence" value="ECO:0007669"/>
    <property type="project" value="TreeGrafter"/>
</dbReference>
<evidence type="ECO:0000256" key="4">
    <source>
        <dbReference type="ARBA" id="ARBA00022525"/>
    </source>
</evidence>
<comment type="function">
    <text evidence="10">Ligand for members of the frizzled family of seven transmembrane receptors.</text>
</comment>
<evidence type="ECO:0000256" key="2">
    <source>
        <dbReference type="ARBA" id="ARBA00005683"/>
    </source>
</evidence>
<dbReference type="GO" id="GO:0030182">
    <property type="term" value="P:neuron differentiation"/>
    <property type="evidence" value="ECO:0007669"/>
    <property type="project" value="TreeGrafter"/>
</dbReference>
<keyword evidence="6 10" id="KW-0879">Wnt signaling pathway</keyword>
<keyword evidence="9" id="KW-0449">Lipoprotein</keyword>
<dbReference type="PANTHER" id="PTHR12027">
    <property type="entry name" value="WNT RELATED"/>
    <property type="match status" value="1"/>
</dbReference>
<dbReference type="EMBL" id="BTSX01000004">
    <property type="protein sequence ID" value="GMS95764.1"/>
    <property type="molecule type" value="Genomic_DNA"/>
</dbReference>
<evidence type="ECO:0000256" key="8">
    <source>
        <dbReference type="ARBA" id="ARBA00023180"/>
    </source>
</evidence>
<evidence type="ECO:0000256" key="10">
    <source>
        <dbReference type="RuleBase" id="RU003500"/>
    </source>
</evidence>
<keyword evidence="3 10" id="KW-0217">Developmental protein</keyword>
<organism evidence="11 12">
    <name type="scientific">Pristionchus entomophagus</name>
    <dbReference type="NCBI Taxonomy" id="358040"/>
    <lineage>
        <taxon>Eukaryota</taxon>
        <taxon>Metazoa</taxon>
        <taxon>Ecdysozoa</taxon>
        <taxon>Nematoda</taxon>
        <taxon>Chromadorea</taxon>
        <taxon>Rhabditida</taxon>
        <taxon>Rhabditina</taxon>
        <taxon>Diplogasteromorpha</taxon>
        <taxon>Diplogasteroidea</taxon>
        <taxon>Neodiplogasteridae</taxon>
        <taxon>Pristionchus</taxon>
    </lineage>
</organism>
<dbReference type="PROSITE" id="PS00246">
    <property type="entry name" value="WNT1"/>
    <property type="match status" value="1"/>
</dbReference>
<comment type="subcellular location">
    <subcellularLocation>
        <location evidence="1 10">Secreted</location>
        <location evidence="1 10">Extracellular space</location>
        <location evidence="1 10">Extracellular matrix</location>
    </subcellularLocation>
</comment>
<comment type="caution">
    <text evidence="11">The sequence shown here is derived from an EMBL/GenBank/DDBJ whole genome shotgun (WGS) entry which is preliminary data.</text>
</comment>
<evidence type="ECO:0000256" key="9">
    <source>
        <dbReference type="ARBA" id="ARBA00023288"/>
    </source>
</evidence>
<keyword evidence="8" id="KW-0325">Glycoprotein</keyword>
<name>A0AAV5TN94_9BILA</name>
<gene>
    <name evidence="11" type="ORF">PENTCL1PPCAC_17939</name>
</gene>